<proteinExistence type="predicted"/>
<feature type="compositionally biased region" description="Polar residues" evidence="1">
    <location>
        <begin position="154"/>
        <end position="163"/>
    </location>
</feature>
<evidence type="ECO:0000313" key="3">
    <source>
        <dbReference type="Proteomes" id="UP000237846"/>
    </source>
</evidence>
<protein>
    <submittedName>
        <fullName evidence="2">Uncharacterized protein</fullName>
    </submittedName>
</protein>
<dbReference type="PRINTS" id="PR01217">
    <property type="entry name" value="PRICHEXTENSN"/>
</dbReference>
<reference evidence="2 3" key="1">
    <citation type="submission" date="2018-03" db="EMBL/GenBank/DDBJ databases">
        <title>Genomic Encyclopedia of Archaeal and Bacterial Type Strains, Phase II (KMG-II): from individual species to whole genera.</title>
        <authorList>
            <person name="Goeker M."/>
        </authorList>
    </citation>
    <scope>NUCLEOTIDE SEQUENCE [LARGE SCALE GENOMIC DNA]</scope>
    <source>
        <strain evidence="2 3">DSM 45601</strain>
    </source>
</reference>
<feature type="compositionally biased region" description="Polar residues" evidence="1">
    <location>
        <begin position="222"/>
        <end position="233"/>
    </location>
</feature>
<evidence type="ECO:0000256" key="1">
    <source>
        <dbReference type="SAM" id="MobiDB-lite"/>
    </source>
</evidence>
<organism evidence="2 3">
    <name type="scientific">Allonocardiopsis opalescens</name>
    <dbReference type="NCBI Taxonomy" id="1144618"/>
    <lineage>
        <taxon>Bacteria</taxon>
        <taxon>Bacillati</taxon>
        <taxon>Actinomycetota</taxon>
        <taxon>Actinomycetes</taxon>
        <taxon>Streptosporangiales</taxon>
        <taxon>Allonocardiopsis</taxon>
    </lineage>
</organism>
<comment type="caution">
    <text evidence="2">The sequence shown here is derived from an EMBL/GenBank/DDBJ whole genome shotgun (WGS) entry which is preliminary data.</text>
</comment>
<dbReference type="EMBL" id="PVZC01000001">
    <property type="protein sequence ID" value="PRY02690.1"/>
    <property type="molecule type" value="Genomic_DNA"/>
</dbReference>
<feature type="region of interest" description="Disordered" evidence="1">
    <location>
        <begin position="87"/>
        <end position="233"/>
    </location>
</feature>
<dbReference type="OrthoDB" id="3483857at2"/>
<sequence>MTRPMDEHGEQSERLRRVLQAEVDSVKGSHDALERIRARTERQTPAWLPLIPWLRPALAACGAAFIAGSVVVSTPGLREIAWETFNAEPPGAASTDPVVEPEETVALPAPPSSPSGPAEEPTAEPSPPAPEDSASAPGGMTMLGCRTEAPDPQPSTSGQVTTQQDRRTPEDCSPTPEPEPSTETPPSSPPPQQPTDEPTGEPGGDVPPGVDLGQEAPGGSGASEQSAVTEVTR</sequence>
<evidence type="ECO:0000313" key="2">
    <source>
        <dbReference type="EMBL" id="PRY02690.1"/>
    </source>
</evidence>
<dbReference type="RefSeq" id="WP_146159360.1">
    <property type="nucleotide sequence ID" value="NZ_PVZC01000001.1"/>
</dbReference>
<dbReference type="AlphaFoldDB" id="A0A2T0QFN2"/>
<gene>
    <name evidence="2" type="ORF">CLV72_1011293</name>
</gene>
<accession>A0A2T0QFN2</accession>
<keyword evidence="3" id="KW-1185">Reference proteome</keyword>
<dbReference type="Proteomes" id="UP000237846">
    <property type="component" value="Unassembled WGS sequence"/>
</dbReference>
<name>A0A2T0QFN2_9ACTN</name>